<keyword evidence="1" id="KW-0175">Coiled coil</keyword>
<dbReference type="AlphaFoldDB" id="A0AAU7K1H5"/>
<dbReference type="RefSeq" id="WP_406823956.1">
    <property type="nucleotide sequence ID" value="NZ_CP157485.1"/>
</dbReference>
<evidence type="ECO:0000313" key="2">
    <source>
        <dbReference type="EMBL" id="XBO46407.1"/>
    </source>
</evidence>
<name>A0AAU7K1H5_9SPHI</name>
<proteinExistence type="predicted"/>
<organism evidence="2">
    <name type="scientific">Pedobacter sp. KACC 23697</name>
    <dbReference type="NCBI Taxonomy" id="3149230"/>
    <lineage>
        <taxon>Bacteria</taxon>
        <taxon>Pseudomonadati</taxon>
        <taxon>Bacteroidota</taxon>
        <taxon>Sphingobacteriia</taxon>
        <taxon>Sphingobacteriales</taxon>
        <taxon>Sphingobacteriaceae</taxon>
        <taxon>Pedobacter</taxon>
    </lineage>
</organism>
<evidence type="ECO:0000256" key="1">
    <source>
        <dbReference type="SAM" id="Coils"/>
    </source>
</evidence>
<feature type="coiled-coil region" evidence="1">
    <location>
        <begin position="257"/>
        <end position="284"/>
    </location>
</feature>
<gene>
    <name evidence="2" type="ORF">ABEG20_14025</name>
</gene>
<sequence length="453" mass="53314">MKGESIFHKYDLLLPSKFDGGYLILSLYKKIRDEEIGQYFTAKEITDILQKIAYDYGEGSVRQWSKIKGPLFHYYIRNHPDEPWKYYLTDYAKNVIELMFNKLNNPYREHPLRKSFEDSFSIRIGEINNIFELERKFGRIFIQGPKSVVTDHLEALEDELKIAYEQLNEILRNEELRDAASMVRNFTVIFGKFGDRALDITNAILSKDKFLRDLQFIVDDFYASAVDGNILDEAEKLQRRANWEQAREIYLDITVFFNSIDQKIDLIRRQIKNASNKLTELQEQFSARAHLRLMLKKFFHLALDSAHFAGDQIGLNENFPLKKLVHEKTRILYPKHYEFGLKVENRLIPQHEDNAYEKLERERIEKEIRRQQIIYDWSEKVKRNIKDGINIEISELMETVTLAEGDISLAYQVAANVISFASSDTDIEVEISQKLITLSNHNFSLWKTKVSKT</sequence>
<evidence type="ECO:0008006" key="3">
    <source>
        <dbReference type="Google" id="ProtNLM"/>
    </source>
</evidence>
<reference evidence="2" key="1">
    <citation type="submission" date="2024-05" db="EMBL/GenBank/DDBJ databases">
        <authorList>
            <person name="Kim S."/>
            <person name="Heo J."/>
            <person name="Choi H."/>
            <person name="Choi Y."/>
            <person name="Kwon S.-W."/>
            <person name="Kim Y."/>
        </authorList>
    </citation>
    <scope>NUCLEOTIDE SEQUENCE</scope>
    <source>
        <strain evidence="2">KACC 23697</strain>
    </source>
</reference>
<dbReference type="EMBL" id="CP157485">
    <property type="protein sequence ID" value="XBO46407.1"/>
    <property type="molecule type" value="Genomic_DNA"/>
</dbReference>
<protein>
    <recommendedName>
        <fullName evidence="3">DUF3375 family protein</fullName>
    </recommendedName>
</protein>
<accession>A0AAU7K1H5</accession>